<keyword evidence="2" id="KW-0614">Plasmid</keyword>
<organism evidence="2">
    <name type="scientific">Escherichia coli</name>
    <dbReference type="NCBI Taxonomy" id="562"/>
    <lineage>
        <taxon>Bacteria</taxon>
        <taxon>Pseudomonadati</taxon>
        <taxon>Pseudomonadota</taxon>
        <taxon>Gammaproteobacteria</taxon>
        <taxon>Enterobacterales</taxon>
        <taxon>Enterobacteriaceae</taxon>
        <taxon>Escherichia</taxon>
    </lineage>
</organism>
<geneLocation type="plasmid" evidence="2">
    <name>ECO37P2</name>
</geneLocation>
<evidence type="ECO:0000313" key="2">
    <source>
        <dbReference type="EMBL" id="ANI75640.1"/>
    </source>
</evidence>
<dbReference type="RefSeq" id="WP_073535421.1">
    <property type="nucleotide sequence ID" value="NZ_BGLY01000038.1"/>
</dbReference>
<evidence type="ECO:0000256" key="1">
    <source>
        <dbReference type="SAM" id="MobiDB-lite"/>
    </source>
</evidence>
<dbReference type="AlphaFoldDB" id="A0A191T967"/>
<name>A0A191T967_ECOLX</name>
<protein>
    <submittedName>
        <fullName evidence="2">Uncharacterized protein</fullName>
    </submittedName>
</protein>
<sequence>MDSEKRITFNSYESTSYKRKNIAILRSIFAEIESYLNSGCTREDVYEALTSPPYNLDMTKGSFINALHRIRSDLKKTPQNQLSSNGGIYQNQRQVVTTPQNSGGAELPKGAKIFKKMNSDAPKFEQNPNPSLDELLKGNNNG</sequence>
<proteinExistence type="predicted"/>
<accession>A0A191T967</accession>
<reference evidence="2" key="1">
    <citation type="submission" date="2016-03" db="EMBL/GenBank/DDBJ databases">
        <title>Resistome analysis of KPC-2-producing Escherichia coli ST224 strain isolated in Brazil using whole genome sequencing.</title>
        <authorList>
            <person name="Rossi I.G."/>
            <person name="Araujo B.F."/>
            <person name="Cerdeira L.T."/>
            <person name="Campos P.A."/>
            <person name="Royer S."/>
            <person name="Ferreira M.L."/>
            <person name="Batistao D.W.F."/>
            <person name="Souza T.A."/>
            <person name="Vancan S.I.S."/>
            <person name="Lincopan N."/>
            <person name="Gontijo-Filho P.P."/>
            <person name="Ribas R.M."/>
        </authorList>
    </citation>
    <scope>NUCLEOTIDE SEQUENCE</scope>
    <source>
        <strain evidence="2">ECO37</strain>
        <plasmid evidence="2">ECO37P2</plasmid>
    </source>
</reference>
<dbReference type="EMBL" id="KU963390">
    <property type="protein sequence ID" value="ANI75640.1"/>
    <property type="molecule type" value="Genomic_DNA"/>
</dbReference>
<feature type="region of interest" description="Disordered" evidence="1">
    <location>
        <begin position="118"/>
        <end position="142"/>
    </location>
</feature>